<gene>
    <name evidence="19" type="ORF">PHAECO_LOCUS1764</name>
</gene>
<dbReference type="GO" id="GO:0036444">
    <property type="term" value="P:calcium import into the mitochondrion"/>
    <property type="evidence" value="ECO:0007669"/>
    <property type="project" value="UniProtKB-ARBA"/>
</dbReference>
<evidence type="ECO:0000256" key="11">
    <source>
        <dbReference type="ARBA" id="ARBA00023128"/>
    </source>
</evidence>
<comment type="subcellular location">
    <subcellularLocation>
        <location evidence="1 15">Mitochondrion inner membrane</location>
        <topology evidence="1 15">Multi-pass membrane protein</topology>
    </subcellularLocation>
</comment>
<dbReference type="AlphaFoldDB" id="A0A9P0GPZ4"/>
<evidence type="ECO:0000256" key="2">
    <source>
        <dbReference type="ARBA" id="ARBA00005653"/>
    </source>
</evidence>
<feature type="transmembrane region" description="Helical" evidence="15">
    <location>
        <begin position="283"/>
        <end position="301"/>
    </location>
</feature>
<evidence type="ECO:0000256" key="13">
    <source>
        <dbReference type="ARBA" id="ARBA00023303"/>
    </source>
</evidence>
<keyword evidence="3 15" id="KW-0813">Transport</keyword>
<keyword evidence="10 15" id="KW-0406">Ion transport</keyword>
<organism evidence="19 20">
    <name type="scientific">Phaedon cochleariae</name>
    <name type="common">Mustard beetle</name>
    <dbReference type="NCBI Taxonomy" id="80249"/>
    <lineage>
        <taxon>Eukaryota</taxon>
        <taxon>Metazoa</taxon>
        <taxon>Ecdysozoa</taxon>
        <taxon>Arthropoda</taxon>
        <taxon>Hexapoda</taxon>
        <taxon>Insecta</taxon>
        <taxon>Pterygota</taxon>
        <taxon>Neoptera</taxon>
        <taxon>Endopterygota</taxon>
        <taxon>Coleoptera</taxon>
        <taxon>Polyphaga</taxon>
        <taxon>Cucujiformia</taxon>
        <taxon>Chrysomeloidea</taxon>
        <taxon>Chrysomelidae</taxon>
        <taxon>Chrysomelinae</taxon>
        <taxon>Chrysomelini</taxon>
        <taxon>Phaedon</taxon>
    </lineage>
</organism>
<evidence type="ECO:0000256" key="4">
    <source>
        <dbReference type="ARBA" id="ARBA00022568"/>
    </source>
</evidence>
<dbReference type="GO" id="GO:0015292">
    <property type="term" value="F:uniporter activity"/>
    <property type="evidence" value="ECO:0007669"/>
    <property type="project" value="UniProtKB-UniRule"/>
</dbReference>
<protein>
    <recommendedName>
        <fullName evidence="15">Calcium uniporter protein</fullName>
    </recommendedName>
</protein>
<feature type="compositionally biased region" description="Low complexity" evidence="17">
    <location>
        <begin position="67"/>
        <end position="79"/>
    </location>
</feature>
<comment type="function">
    <text evidence="15">Mitochondrial inner membrane calcium uniporter that mediates calcium uptake into mitochondria. Mitochondrial calcium homeostasis plays key roles in cellular physiology and regulates cell bioenergetics, cytoplasmic calcium signals and activation of cell death pathways.</text>
</comment>
<evidence type="ECO:0000256" key="9">
    <source>
        <dbReference type="ARBA" id="ARBA00022989"/>
    </source>
</evidence>
<feature type="compositionally biased region" description="Acidic residues" evidence="17">
    <location>
        <begin position="80"/>
        <end position="92"/>
    </location>
</feature>
<evidence type="ECO:0000256" key="14">
    <source>
        <dbReference type="ARBA" id="ARBA00036634"/>
    </source>
</evidence>
<keyword evidence="4 15" id="KW-0109">Calcium transport</keyword>
<evidence type="ECO:0000256" key="15">
    <source>
        <dbReference type="RuleBase" id="RU367035"/>
    </source>
</evidence>
<evidence type="ECO:0000256" key="16">
    <source>
        <dbReference type="SAM" id="Coils"/>
    </source>
</evidence>
<evidence type="ECO:0000256" key="7">
    <source>
        <dbReference type="ARBA" id="ARBA00022792"/>
    </source>
</evidence>
<feature type="coiled-coil region" evidence="16">
    <location>
        <begin position="217"/>
        <end position="244"/>
    </location>
</feature>
<dbReference type="GO" id="GO:0005262">
    <property type="term" value="F:calcium channel activity"/>
    <property type="evidence" value="ECO:0007669"/>
    <property type="project" value="UniProtKB-UniRule"/>
</dbReference>
<feature type="region of interest" description="Disordered" evidence="17">
    <location>
        <begin position="60"/>
        <end position="92"/>
    </location>
</feature>
<comment type="domain">
    <text evidence="15">The selectivity filter, in which calcium ions are arranged in single file, is composed of two acidic rings separated by one helical turn along the central axis of the channel pore.</text>
</comment>
<keyword evidence="11 15" id="KW-0496">Mitochondrion</keyword>
<evidence type="ECO:0000256" key="5">
    <source>
        <dbReference type="ARBA" id="ARBA00022673"/>
    </source>
</evidence>
<reference evidence="19" key="2">
    <citation type="submission" date="2022-10" db="EMBL/GenBank/DDBJ databases">
        <authorList>
            <consortium name="ENA_rothamsted_submissions"/>
            <consortium name="culmorum"/>
            <person name="King R."/>
        </authorList>
    </citation>
    <scope>NUCLEOTIDE SEQUENCE</scope>
</reference>
<dbReference type="EMBL" id="OU896716">
    <property type="protein sequence ID" value="CAH1117833.1"/>
    <property type="molecule type" value="Genomic_DNA"/>
</dbReference>
<feature type="compositionally biased region" description="Basic and acidic residues" evidence="17">
    <location>
        <begin position="426"/>
        <end position="447"/>
    </location>
</feature>
<proteinExistence type="inferred from homology"/>
<evidence type="ECO:0000256" key="12">
    <source>
        <dbReference type="ARBA" id="ARBA00023136"/>
    </source>
</evidence>
<accession>A0A9P0GPZ4</accession>
<dbReference type="PANTHER" id="PTHR13462:SF10">
    <property type="entry name" value="CALCIUM UNIPORTER PROTEIN, MITOCHONDRIAL"/>
    <property type="match status" value="1"/>
</dbReference>
<keyword evidence="9 15" id="KW-1133">Transmembrane helix</keyword>
<dbReference type="InterPro" id="IPR006769">
    <property type="entry name" value="MCU_C"/>
</dbReference>
<feature type="transmembrane region" description="Helical" evidence="15">
    <location>
        <begin position="251"/>
        <end position="271"/>
    </location>
</feature>
<evidence type="ECO:0000256" key="8">
    <source>
        <dbReference type="ARBA" id="ARBA00022837"/>
    </source>
</evidence>
<keyword evidence="8 15" id="KW-0106">Calcium</keyword>
<dbReference type="GO" id="GO:0051560">
    <property type="term" value="P:mitochondrial calcium ion homeostasis"/>
    <property type="evidence" value="ECO:0007669"/>
    <property type="project" value="UniProtKB-UniRule"/>
</dbReference>
<dbReference type="GO" id="GO:1990246">
    <property type="term" value="C:uniplex complex"/>
    <property type="evidence" value="ECO:0007669"/>
    <property type="project" value="TreeGrafter"/>
</dbReference>
<dbReference type="Pfam" id="PF04678">
    <property type="entry name" value="MCU"/>
    <property type="match status" value="1"/>
</dbReference>
<dbReference type="Proteomes" id="UP001153737">
    <property type="component" value="Chromosome 10"/>
</dbReference>
<feature type="domain" description="Calcium uniporter protein C-terminal" evidence="18">
    <location>
        <begin position="135"/>
        <end position="336"/>
    </location>
</feature>
<keyword evidence="7 15" id="KW-0999">Mitochondrion inner membrane</keyword>
<keyword evidence="5 15" id="KW-0107">Calcium channel</keyword>
<evidence type="ECO:0000313" key="19">
    <source>
        <dbReference type="EMBL" id="CAH1117833.1"/>
    </source>
</evidence>
<evidence type="ECO:0000256" key="3">
    <source>
        <dbReference type="ARBA" id="ARBA00022448"/>
    </source>
</evidence>
<dbReference type="InterPro" id="IPR039055">
    <property type="entry name" value="MCU_fam"/>
</dbReference>
<evidence type="ECO:0000256" key="10">
    <source>
        <dbReference type="ARBA" id="ARBA00023065"/>
    </source>
</evidence>
<evidence type="ECO:0000256" key="6">
    <source>
        <dbReference type="ARBA" id="ARBA00022692"/>
    </source>
</evidence>
<comment type="similarity">
    <text evidence="2 15">Belongs to the MCU (TC 1.A.77) family.</text>
</comment>
<keyword evidence="13 15" id="KW-0407">Ion channel</keyword>
<evidence type="ECO:0000256" key="1">
    <source>
        <dbReference type="ARBA" id="ARBA00004448"/>
    </source>
</evidence>
<reference evidence="19" key="1">
    <citation type="submission" date="2022-01" db="EMBL/GenBank/DDBJ databases">
        <authorList>
            <person name="King R."/>
        </authorList>
    </citation>
    <scope>NUCLEOTIDE SEQUENCE</scope>
</reference>
<evidence type="ECO:0000259" key="18">
    <source>
        <dbReference type="Pfam" id="PF04678"/>
    </source>
</evidence>
<keyword evidence="6 15" id="KW-0812">Transmembrane</keyword>
<evidence type="ECO:0000256" key="17">
    <source>
        <dbReference type="SAM" id="MobiDB-lite"/>
    </source>
</evidence>
<keyword evidence="20" id="KW-1185">Reference proteome</keyword>
<feature type="region of interest" description="Disordered" evidence="17">
    <location>
        <begin position="418"/>
        <end position="447"/>
    </location>
</feature>
<comment type="catalytic activity">
    <reaction evidence="14">
        <text>Ca(2+)(in) = Ca(2+)(out)</text>
        <dbReference type="Rhea" id="RHEA:29671"/>
        <dbReference type="ChEBI" id="CHEBI:29108"/>
    </reaction>
</comment>
<dbReference type="OrthoDB" id="6689392at2759"/>
<dbReference type="PANTHER" id="PTHR13462">
    <property type="entry name" value="CALCIUM UNIPORTER PROTEIN, MITOCHONDRIAL"/>
    <property type="match status" value="1"/>
</dbReference>
<keyword evidence="12 15" id="KW-0472">Membrane</keyword>
<sequence>MALPRVLCRARLLLNNDFSVISKYSCMVNSVPINKSVRIRTVRYFRTHLSAGVVLSNKNEIDTDLPSSSSSSSSSSSDSESTDSDSDSEDDVTVEYHKGLPQITVPLPSRKERCRFTLKPISNTVGDFLDMLKKEDRGIDRVVCKTKEGTRIAASNTIETLLDDDFKLLINDSSYNVNTPKQERVTGEEIQRLNDVKNLVNQLYEAMHIQEHQLTKEKELMTQLETLQQELMPLEQKKMELEMVAQRRGNFLAWAGLGLMSVQFGILARLTWWEYSWDIMEPVTYFVTYGTAMACYAYYVLTRTEYVLQDVRDRQHLLIIHKKAQKLGVDLNQYNMMKQEAVRIQYALKKLRNPLKLKIPPRPVSQKTPIIEVVPETTTQPSFEITEVPRGIIGIPKVTTFLSGILKSTPTLKGTTILKEPTAAPKDVKESSVTKEPPKIDKEVPKK</sequence>
<keyword evidence="16" id="KW-0175">Coiled coil</keyword>
<name>A0A9P0GPZ4_PHACE</name>
<evidence type="ECO:0000313" key="20">
    <source>
        <dbReference type="Proteomes" id="UP001153737"/>
    </source>
</evidence>